<evidence type="ECO:0000313" key="1">
    <source>
        <dbReference type="EMBL" id="MDR7095358.1"/>
    </source>
</evidence>
<organism evidence="1 2">
    <name type="scientific">Hydrogenophaga laconesensis</name>
    <dbReference type="NCBI Taxonomy" id="1805971"/>
    <lineage>
        <taxon>Bacteria</taxon>
        <taxon>Pseudomonadati</taxon>
        <taxon>Pseudomonadota</taxon>
        <taxon>Betaproteobacteria</taxon>
        <taxon>Burkholderiales</taxon>
        <taxon>Comamonadaceae</taxon>
        <taxon>Hydrogenophaga</taxon>
    </lineage>
</organism>
<dbReference type="RefSeq" id="WP_204734292.1">
    <property type="nucleotide sequence ID" value="NZ_JAVDWE010000008.1"/>
</dbReference>
<protein>
    <recommendedName>
        <fullName evidence="3">Cysteine-rich CWC</fullName>
    </recommendedName>
</protein>
<evidence type="ECO:0008006" key="3">
    <source>
        <dbReference type="Google" id="ProtNLM"/>
    </source>
</evidence>
<dbReference type="EMBL" id="JAVDWE010000008">
    <property type="protein sequence ID" value="MDR7095358.1"/>
    <property type="molecule type" value="Genomic_DNA"/>
</dbReference>
<dbReference type="Proteomes" id="UP001265550">
    <property type="component" value="Unassembled WGS sequence"/>
</dbReference>
<gene>
    <name evidence="1" type="ORF">J2X09_003106</name>
</gene>
<dbReference type="InterPro" id="IPR032720">
    <property type="entry name" value="Cys_rich_CWC"/>
</dbReference>
<sequence length="80" mass="8540">MPATPHLPLPDPGCCPLCGGDNRCAMEIERETGEKQPPCWCVDATFSPELFQRIPAQARGQACICAACVAEALHTARETG</sequence>
<name>A0ABU1VD01_9BURK</name>
<evidence type="ECO:0000313" key="2">
    <source>
        <dbReference type="Proteomes" id="UP001265550"/>
    </source>
</evidence>
<keyword evidence="2" id="KW-1185">Reference proteome</keyword>
<dbReference type="Pfam" id="PF14375">
    <property type="entry name" value="Cys_rich_CWC"/>
    <property type="match status" value="1"/>
</dbReference>
<comment type="caution">
    <text evidence="1">The sequence shown here is derived from an EMBL/GenBank/DDBJ whole genome shotgun (WGS) entry which is preliminary data.</text>
</comment>
<reference evidence="1 2" key="1">
    <citation type="submission" date="2023-07" db="EMBL/GenBank/DDBJ databases">
        <title>Sorghum-associated microbial communities from plants grown in Nebraska, USA.</title>
        <authorList>
            <person name="Schachtman D."/>
        </authorList>
    </citation>
    <scope>NUCLEOTIDE SEQUENCE [LARGE SCALE GENOMIC DNA]</scope>
    <source>
        <strain evidence="1 2">BE240</strain>
    </source>
</reference>
<proteinExistence type="predicted"/>
<accession>A0ABU1VD01</accession>